<organism evidence="2 3">
    <name type="scientific">Ostreobium quekettii</name>
    <dbReference type="NCBI Taxonomy" id="121088"/>
    <lineage>
        <taxon>Eukaryota</taxon>
        <taxon>Viridiplantae</taxon>
        <taxon>Chlorophyta</taxon>
        <taxon>core chlorophytes</taxon>
        <taxon>Ulvophyceae</taxon>
        <taxon>TCBD clade</taxon>
        <taxon>Bryopsidales</taxon>
        <taxon>Ostreobineae</taxon>
        <taxon>Ostreobiaceae</taxon>
        <taxon>Ostreobium</taxon>
    </lineage>
</organism>
<evidence type="ECO:0000313" key="2">
    <source>
        <dbReference type="EMBL" id="CAD7703946.1"/>
    </source>
</evidence>
<name>A0A8S1JCQ9_9CHLO</name>
<dbReference type="Gene3D" id="2.30.180.10">
    <property type="entry name" value="FAS1 domain"/>
    <property type="match status" value="1"/>
</dbReference>
<dbReference type="EMBL" id="CAJHUC010002536">
    <property type="protein sequence ID" value="CAD7703946.1"/>
    <property type="molecule type" value="Genomic_DNA"/>
</dbReference>
<dbReference type="PROSITE" id="PS50213">
    <property type="entry name" value="FAS1"/>
    <property type="match status" value="1"/>
</dbReference>
<comment type="caution">
    <text evidence="2">The sequence shown here is derived from an EMBL/GenBank/DDBJ whole genome shotgun (WGS) entry which is preliminary data.</text>
</comment>
<gene>
    <name evidence="2" type="ORF">OSTQU699_LOCUS9303</name>
</gene>
<dbReference type="InterPro" id="IPR036378">
    <property type="entry name" value="FAS1_dom_sf"/>
</dbReference>
<feature type="domain" description="FAS1" evidence="1">
    <location>
        <begin position="1"/>
        <end position="80"/>
    </location>
</feature>
<dbReference type="InterPro" id="IPR000782">
    <property type="entry name" value="FAS1_domain"/>
</dbReference>
<dbReference type="Pfam" id="PF02469">
    <property type="entry name" value="Fasciclin"/>
    <property type="match status" value="1"/>
</dbReference>
<proteinExistence type="predicted"/>
<reference evidence="2" key="1">
    <citation type="submission" date="2020-12" db="EMBL/GenBank/DDBJ databases">
        <authorList>
            <person name="Iha C."/>
        </authorList>
    </citation>
    <scope>NUCLEOTIDE SEQUENCE</scope>
</reference>
<accession>A0A8S1JCQ9</accession>
<dbReference type="SUPFAM" id="SSF82153">
    <property type="entry name" value="FAS1 domain"/>
    <property type="match status" value="1"/>
</dbReference>
<protein>
    <recommendedName>
        <fullName evidence="1">FAS1 domain-containing protein</fullName>
    </recommendedName>
</protein>
<evidence type="ECO:0000259" key="1">
    <source>
        <dbReference type="PROSITE" id="PS50213"/>
    </source>
</evidence>
<dbReference type="AlphaFoldDB" id="A0A8S1JCQ9"/>
<keyword evidence="3" id="KW-1185">Reference proteome</keyword>
<evidence type="ECO:0000313" key="3">
    <source>
        <dbReference type="Proteomes" id="UP000708148"/>
    </source>
</evidence>
<dbReference type="Proteomes" id="UP000708148">
    <property type="component" value="Unassembled WGS sequence"/>
</dbReference>
<sequence>MSKVLQLHVVPDTAASSDDLTDGLELDTLLGGKQHLKFRRSKKDAVKIDAPGGEKSKPALLLKPDVAACKTVVHVIDTVLVPDT</sequence>